<evidence type="ECO:0008006" key="3">
    <source>
        <dbReference type="Google" id="ProtNLM"/>
    </source>
</evidence>
<comment type="caution">
    <text evidence="1">The sequence shown here is derived from an EMBL/GenBank/DDBJ whole genome shotgun (WGS) entry which is preliminary data.</text>
</comment>
<evidence type="ECO:0000313" key="2">
    <source>
        <dbReference type="Proteomes" id="UP001628078"/>
    </source>
</evidence>
<name>A0ABQ5JQM1_9LACO</name>
<dbReference type="Pfam" id="PF10012">
    <property type="entry name" value="DUF2255"/>
    <property type="match status" value="1"/>
</dbReference>
<protein>
    <recommendedName>
        <fullName evidence="3">DUF2255 family protein</fullName>
    </recommendedName>
</protein>
<proteinExistence type="predicted"/>
<reference evidence="1 2" key="1">
    <citation type="submission" date="2022-03" db="EMBL/GenBank/DDBJ databases">
        <title>Draft genome sequence of Furfurilactobacillus curtus JCM 31185.</title>
        <authorList>
            <person name="Suzuki S."/>
            <person name="Endo A."/>
            <person name="Kajikawa A."/>
        </authorList>
    </citation>
    <scope>NUCLEOTIDE SEQUENCE [LARGE SCALE GENOMIC DNA]</scope>
    <source>
        <strain evidence="1 2">JCM 31185</strain>
    </source>
</reference>
<accession>A0ABQ5JQM1</accession>
<sequence length="134" mass="15167">MADKHWTTTQLEAFKSLDDFHVAPFHEDMKTTGTPTYIWSVVVDDGLYIRAGYGQKSRWFAAAKQQQAGKIELGGQTYTVNFRWIPETDDETLMTNIDQAYQDKYGAKDQTSTNIMIAKEPDGPRTTTVQILPA</sequence>
<dbReference type="InterPro" id="IPR016888">
    <property type="entry name" value="UCP028498"/>
</dbReference>
<dbReference type="EMBL" id="BQXO01000001">
    <property type="protein sequence ID" value="GKT05037.1"/>
    <property type="molecule type" value="Genomic_DNA"/>
</dbReference>
<gene>
    <name evidence="1" type="ORF">JCM31185_03260</name>
</gene>
<organism evidence="1 2">
    <name type="scientific">Furfurilactobacillus curtus</name>
    <dbReference type="NCBI Taxonomy" id="1746200"/>
    <lineage>
        <taxon>Bacteria</taxon>
        <taxon>Bacillati</taxon>
        <taxon>Bacillota</taxon>
        <taxon>Bacilli</taxon>
        <taxon>Lactobacillales</taxon>
        <taxon>Lactobacillaceae</taxon>
        <taxon>Furfurilactobacillus</taxon>
    </lineage>
</organism>
<dbReference type="RefSeq" id="WP_407882302.1">
    <property type="nucleotide sequence ID" value="NZ_BQXO01000001.1"/>
</dbReference>
<evidence type="ECO:0000313" key="1">
    <source>
        <dbReference type="EMBL" id="GKT05037.1"/>
    </source>
</evidence>
<dbReference type="Proteomes" id="UP001628078">
    <property type="component" value="Unassembled WGS sequence"/>
</dbReference>
<keyword evidence="2" id="KW-1185">Reference proteome</keyword>